<dbReference type="PANTHER" id="PTHR47515:SF3">
    <property type="entry name" value="INTEGRASE CORE DOMAIN PROTEIN"/>
    <property type="match status" value="1"/>
</dbReference>
<gene>
    <name evidence="2" type="ORF">SAMN05216283_1091</name>
</gene>
<sequence length="105" mass="12562">KWCKANQVDILYIQPGRPMQNAYVERFNRLFREDVLDAYLFEDMNQVRNLSYQWMEDYNTNHPHDALGKVSPWKYASDFCIGGYPNTKPDKHLKEMSNLELSEKR</sequence>
<evidence type="ECO:0000313" key="3">
    <source>
        <dbReference type="Proteomes" id="UP000198964"/>
    </source>
</evidence>
<dbReference type="InterPro" id="IPR001584">
    <property type="entry name" value="Integrase_cat-core"/>
</dbReference>
<feature type="non-terminal residue" evidence="2">
    <location>
        <position position="1"/>
    </location>
</feature>
<proteinExistence type="predicted"/>
<dbReference type="GO" id="GO:0003676">
    <property type="term" value="F:nucleic acid binding"/>
    <property type="evidence" value="ECO:0007669"/>
    <property type="project" value="InterPro"/>
</dbReference>
<dbReference type="RefSeq" id="WP_139218301.1">
    <property type="nucleotide sequence ID" value="NZ_FONW01000009.1"/>
</dbReference>
<reference evidence="2 3" key="1">
    <citation type="submission" date="2016-10" db="EMBL/GenBank/DDBJ databases">
        <authorList>
            <person name="de Groot N.N."/>
        </authorList>
    </citation>
    <scope>NUCLEOTIDE SEQUENCE [LARGE SCALE GENOMIC DNA]</scope>
    <source>
        <strain evidence="2 3">CGMCC 1.9156</strain>
    </source>
</reference>
<dbReference type="PANTHER" id="PTHR47515">
    <property type="entry name" value="LOW CALCIUM RESPONSE LOCUS PROTEIN T"/>
    <property type="match status" value="1"/>
</dbReference>
<name>A0A1I2JJD8_9BACT</name>
<dbReference type="Proteomes" id="UP000198964">
    <property type="component" value="Unassembled WGS sequence"/>
</dbReference>
<accession>A0A1I2JJD8</accession>
<dbReference type="PROSITE" id="PS50994">
    <property type="entry name" value="INTEGRASE"/>
    <property type="match status" value="1"/>
</dbReference>
<dbReference type="EMBL" id="FONW01000009">
    <property type="protein sequence ID" value="SFF54714.1"/>
    <property type="molecule type" value="Genomic_DNA"/>
</dbReference>
<dbReference type="Pfam" id="PF13683">
    <property type="entry name" value="rve_3"/>
    <property type="match status" value="1"/>
</dbReference>
<keyword evidence="3" id="KW-1185">Reference proteome</keyword>
<dbReference type="InterPro" id="IPR036397">
    <property type="entry name" value="RNaseH_sf"/>
</dbReference>
<evidence type="ECO:0000259" key="1">
    <source>
        <dbReference type="PROSITE" id="PS50994"/>
    </source>
</evidence>
<feature type="domain" description="Integrase catalytic" evidence="1">
    <location>
        <begin position="1"/>
        <end position="80"/>
    </location>
</feature>
<evidence type="ECO:0000313" key="2">
    <source>
        <dbReference type="EMBL" id="SFF54714.1"/>
    </source>
</evidence>
<protein>
    <submittedName>
        <fullName evidence="2">Integrase core domain-containing protein</fullName>
    </submittedName>
</protein>
<organism evidence="2 3">
    <name type="scientific">Sunxiuqinia elliptica</name>
    <dbReference type="NCBI Taxonomy" id="655355"/>
    <lineage>
        <taxon>Bacteria</taxon>
        <taxon>Pseudomonadati</taxon>
        <taxon>Bacteroidota</taxon>
        <taxon>Bacteroidia</taxon>
        <taxon>Marinilabiliales</taxon>
        <taxon>Prolixibacteraceae</taxon>
        <taxon>Sunxiuqinia</taxon>
    </lineage>
</organism>
<dbReference type="InterPro" id="IPR012337">
    <property type="entry name" value="RNaseH-like_sf"/>
</dbReference>
<dbReference type="GO" id="GO:0015074">
    <property type="term" value="P:DNA integration"/>
    <property type="evidence" value="ECO:0007669"/>
    <property type="project" value="InterPro"/>
</dbReference>
<dbReference type="AlphaFoldDB" id="A0A1I2JJD8"/>
<dbReference type="Gene3D" id="3.30.420.10">
    <property type="entry name" value="Ribonuclease H-like superfamily/Ribonuclease H"/>
    <property type="match status" value="1"/>
</dbReference>
<dbReference type="SUPFAM" id="SSF53098">
    <property type="entry name" value="Ribonuclease H-like"/>
    <property type="match status" value="1"/>
</dbReference>
<dbReference type="STRING" id="655355.SAMN05216283_1091"/>